<evidence type="ECO:0000259" key="9">
    <source>
        <dbReference type="Pfam" id="PF11967"/>
    </source>
</evidence>
<sequence length="250" mass="28277">MLIKDRGYLLHLRQYRETSAIISVFSAEHGVIAGVLKGVSASNRSGQQLRGALQPANELDVLWLNRSGLKTIRQVQPFRPQSQQIAATRNYLCISYLNELTLKLLAEDQPHAFLFELYEQVLKGLLVSQVLTDFERLLRIYESALLIELGEMPDFTEDCDGNAVVIDKMYSLIAGQGLRVCHDVPTTETALTGHQALALCESFNAREWQTPDIAQLAKQVCRYLIDHALYGKTLKSRQLYREMIVNKDPL</sequence>
<dbReference type="GO" id="GO:0043590">
    <property type="term" value="C:bacterial nucleoid"/>
    <property type="evidence" value="ECO:0007669"/>
    <property type="project" value="TreeGrafter"/>
</dbReference>
<dbReference type="Pfam" id="PF11967">
    <property type="entry name" value="RecO_N"/>
    <property type="match status" value="1"/>
</dbReference>
<dbReference type="EMBL" id="CACSII010000008">
    <property type="protein sequence ID" value="CAA0100312.1"/>
    <property type="molecule type" value="Genomic_DNA"/>
</dbReference>
<dbReference type="InterPro" id="IPR022572">
    <property type="entry name" value="DNA_rep/recomb_RecO_N"/>
</dbReference>
<organism evidence="10 11">
    <name type="scientific">BD1-7 clade bacterium</name>
    <dbReference type="NCBI Taxonomy" id="2029982"/>
    <lineage>
        <taxon>Bacteria</taxon>
        <taxon>Pseudomonadati</taxon>
        <taxon>Pseudomonadota</taxon>
        <taxon>Gammaproteobacteria</taxon>
        <taxon>Cellvibrionales</taxon>
        <taxon>Spongiibacteraceae</taxon>
        <taxon>BD1-7 clade</taxon>
    </lineage>
</organism>
<evidence type="ECO:0000256" key="5">
    <source>
        <dbReference type="ARBA" id="ARBA00023172"/>
    </source>
</evidence>
<feature type="domain" description="DNA replication/recombination mediator RecO N-terminal" evidence="9">
    <location>
        <begin position="1"/>
        <end position="78"/>
    </location>
</feature>
<dbReference type="InterPro" id="IPR037278">
    <property type="entry name" value="ARFGAP/RecO"/>
</dbReference>
<protein>
    <recommendedName>
        <fullName evidence="3 8">DNA repair protein RecO</fullName>
    </recommendedName>
    <alternativeName>
        <fullName evidence="7 8">Recombination protein O</fullName>
    </alternativeName>
</protein>
<dbReference type="SUPFAM" id="SSF50249">
    <property type="entry name" value="Nucleic acid-binding proteins"/>
    <property type="match status" value="1"/>
</dbReference>
<evidence type="ECO:0000256" key="8">
    <source>
        <dbReference type="HAMAP-Rule" id="MF_00201"/>
    </source>
</evidence>
<dbReference type="GO" id="GO:0006302">
    <property type="term" value="P:double-strand break repair"/>
    <property type="evidence" value="ECO:0007669"/>
    <property type="project" value="TreeGrafter"/>
</dbReference>
<evidence type="ECO:0000256" key="7">
    <source>
        <dbReference type="ARBA" id="ARBA00033409"/>
    </source>
</evidence>
<proteinExistence type="inferred from homology"/>
<keyword evidence="4 8" id="KW-0227">DNA damage</keyword>
<evidence type="ECO:0000256" key="2">
    <source>
        <dbReference type="ARBA" id="ARBA00007452"/>
    </source>
</evidence>
<dbReference type="NCBIfam" id="TIGR00613">
    <property type="entry name" value="reco"/>
    <property type="match status" value="1"/>
</dbReference>
<dbReference type="HAMAP" id="MF_00201">
    <property type="entry name" value="RecO"/>
    <property type="match status" value="1"/>
</dbReference>
<evidence type="ECO:0000256" key="4">
    <source>
        <dbReference type="ARBA" id="ARBA00022763"/>
    </source>
</evidence>
<accession>A0A5S9P9Q6</accession>
<dbReference type="InterPro" id="IPR042242">
    <property type="entry name" value="RecO_C"/>
</dbReference>
<evidence type="ECO:0000256" key="6">
    <source>
        <dbReference type="ARBA" id="ARBA00023204"/>
    </source>
</evidence>
<keyword evidence="6 8" id="KW-0234">DNA repair</keyword>
<dbReference type="InterPro" id="IPR012340">
    <property type="entry name" value="NA-bd_OB-fold"/>
</dbReference>
<dbReference type="Pfam" id="PF02565">
    <property type="entry name" value="RecO_C"/>
    <property type="match status" value="1"/>
</dbReference>
<dbReference type="AlphaFoldDB" id="A0A5S9P9Q6"/>
<reference evidence="10 11" key="1">
    <citation type="submission" date="2019-11" db="EMBL/GenBank/DDBJ databases">
        <authorList>
            <person name="Holert J."/>
        </authorList>
    </citation>
    <scope>NUCLEOTIDE SEQUENCE [LARGE SCALE GENOMIC DNA]</scope>
    <source>
        <strain evidence="10">BC5_2</strain>
    </source>
</reference>
<dbReference type="Proteomes" id="UP000434580">
    <property type="component" value="Unassembled WGS sequence"/>
</dbReference>
<dbReference type="OrthoDB" id="9804792at2"/>
<gene>
    <name evidence="8 10" type="primary">recO</name>
    <name evidence="10" type="ORF">DPBNPPHM_03778</name>
</gene>
<evidence type="ECO:0000256" key="1">
    <source>
        <dbReference type="ARBA" id="ARBA00003065"/>
    </source>
</evidence>
<comment type="similarity">
    <text evidence="2 8">Belongs to the RecO family.</text>
</comment>
<comment type="function">
    <text evidence="1 8">Involved in DNA repair and RecF pathway recombination.</text>
</comment>
<keyword evidence="5 8" id="KW-0233">DNA recombination</keyword>
<name>A0A5S9P9Q6_9GAMM</name>
<evidence type="ECO:0000256" key="3">
    <source>
        <dbReference type="ARBA" id="ARBA00021310"/>
    </source>
</evidence>
<dbReference type="Gene3D" id="2.40.50.140">
    <property type="entry name" value="Nucleic acid-binding proteins"/>
    <property type="match status" value="1"/>
</dbReference>
<dbReference type="InterPro" id="IPR003717">
    <property type="entry name" value="RecO"/>
</dbReference>
<dbReference type="PANTHER" id="PTHR33991:SF1">
    <property type="entry name" value="DNA REPAIR PROTEIN RECO"/>
    <property type="match status" value="1"/>
</dbReference>
<dbReference type="GO" id="GO:0006310">
    <property type="term" value="P:DNA recombination"/>
    <property type="evidence" value="ECO:0007669"/>
    <property type="project" value="UniProtKB-UniRule"/>
</dbReference>
<dbReference type="SUPFAM" id="SSF57863">
    <property type="entry name" value="ArfGap/RecO-like zinc finger"/>
    <property type="match status" value="1"/>
</dbReference>
<dbReference type="PANTHER" id="PTHR33991">
    <property type="entry name" value="DNA REPAIR PROTEIN RECO"/>
    <property type="match status" value="1"/>
</dbReference>
<evidence type="ECO:0000313" key="11">
    <source>
        <dbReference type="Proteomes" id="UP000434580"/>
    </source>
</evidence>
<dbReference type="Gene3D" id="1.20.1440.120">
    <property type="entry name" value="Recombination protein O, C-terminal domain"/>
    <property type="match status" value="1"/>
</dbReference>
<evidence type="ECO:0000313" key="10">
    <source>
        <dbReference type="EMBL" id="CAA0100312.1"/>
    </source>
</evidence>